<dbReference type="OrthoDB" id="5568378at2"/>
<evidence type="ECO:0000313" key="3">
    <source>
        <dbReference type="Proteomes" id="UP000315369"/>
    </source>
</evidence>
<comment type="caution">
    <text evidence="2">The sequence shown here is derived from an EMBL/GenBank/DDBJ whole genome shotgun (WGS) entry which is preliminary data.</text>
</comment>
<evidence type="ECO:0008006" key="4">
    <source>
        <dbReference type="Google" id="ProtNLM"/>
    </source>
</evidence>
<dbReference type="AlphaFoldDB" id="A0A540WSG3"/>
<dbReference type="RefSeq" id="WP_141646305.1">
    <property type="nucleotide sequence ID" value="NZ_VIFM01000162.1"/>
</dbReference>
<evidence type="ECO:0000256" key="1">
    <source>
        <dbReference type="SAM" id="Phobius"/>
    </source>
</evidence>
<gene>
    <name evidence="2" type="ORF">FJV41_31545</name>
</gene>
<name>A0A540WSG3_9BACT</name>
<reference evidence="2 3" key="1">
    <citation type="submission" date="2019-06" db="EMBL/GenBank/DDBJ databases">
        <authorList>
            <person name="Livingstone P."/>
            <person name="Whitworth D."/>
        </authorList>
    </citation>
    <scope>NUCLEOTIDE SEQUENCE [LARGE SCALE GENOMIC DNA]</scope>
    <source>
        <strain evidence="2 3">AM401</strain>
    </source>
</reference>
<keyword evidence="1" id="KW-0812">Transmembrane</keyword>
<protein>
    <recommendedName>
        <fullName evidence="4">DUF4337 domain-containing protein</fullName>
    </recommendedName>
</protein>
<dbReference type="Proteomes" id="UP000315369">
    <property type="component" value="Unassembled WGS sequence"/>
</dbReference>
<feature type="transmembrane region" description="Helical" evidence="1">
    <location>
        <begin position="181"/>
        <end position="202"/>
    </location>
</feature>
<feature type="transmembrane region" description="Helical" evidence="1">
    <location>
        <begin position="208"/>
        <end position="226"/>
    </location>
</feature>
<accession>A0A540WSG3</accession>
<keyword evidence="1" id="KW-0472">Membrane</keyword>
<keyword evidence="1" id="KW-1133">Transmembrane helix</keyword>
<sequence length="237" mass="26655">MDTPATVPPELKKEIADALLHLRPAHERRREYVLELLATVLLALATVGSAWTAYQSTRWSGDQSFQYSKANALRAESVRASTTMALLVEIDTSLFESWADAWTDGDSQRLDFYERRFREEFRPAFEAWRAEATRPGEAPEGTPFTRPEYHPATLDKSRELAAEAEKAFEQARQSNQNGDNFTFCVVLFASVLFFAGVSTKLLHPSLKIALLALAGVMMVVATLYMFSLPQNIGFRIQ</sequence>
<feature type="transmembrane region" description="Helical" evidence="1">
    <location>
        <begin position="32"/>
        <end position="54"/>
    </location>
</feature>
<keyword evidence="3" id="KW-1185">Reference proteome</keyword>
<organism evidence="2 3">
    <name type="scientific">Myxococcus llanfairpwllgwyngyllgogerychwyrndrobwllllantysiliogogogochensis</name>
    <dbReference type="NCBI Taxonomy" id="2590453"/>
    <lineage>
        <taxon>Bacteria</taxon>
        <taxon>Pseudomonadati</taxon>
        <taxon>Myxococcota</taxon>
        <taxon>Myxococcia</taxon>
        <taxon>Myxococcales</taxon>
        <taxon>Cystobacterineae</taxon>
        <taxon>Myxococcaceae</taxon>
        <taxon>Myxococcus</taxon>
    </lineage>
</organism>
<dbReference type="EMBL" id="VIFM01000162">
    <property type="protein sequence ID" value="TQF11958.1"/>
    <property type="molecule type" value="Genomic_DNA"/>
</dbReference>
<proteinExistence type="predicted"/>
<evidence type="ECO:0000313" key="2">
    <source>
        <dbReference type="EMBL" id="TQF11958.1"/>
    </source>
</evidence>